<name>A0ACC1TRP8_9AGAR</name>
<dbReference type="Proteomes" id="UP001163835">
    <property type="component" value="Unassembled WGS sequence"/>
</dbReference>
<organism evidence="1 2">
    <name type="scientific">Lentinula aff. lateritia</name>
    <dbReference type="NCBI Taxonomy" id="2804960"/>
    <lineage>
        <taxon>Eukaryota</taxon>
        <taxon>Fungi</taxon>
        <taxon>Dikarya</taxon>
        <taxon>Basidiomycota</taxon>
        <taxon>Agaricomycotina</taxon>
        <taxon>Agaricomycetes</taxon>
        <taxon>Agaricomycetidae</taxon>
        <taxon>Agaricales</taxon>
        <taxon>Marasmiineae</taxon>
        <taxon>Omphalotaceae</taxon>
        <taxon>Lentinula</taxon>
    </lineage>
</organism>
<dbReference type="EMBL" id="MU795307">
    <property type="protein sequence ID" value="KAJ3807415.1"/>
    <property type="molecule type" value="Genomic_DNA"/>
</dbReference>
<comment type="caution">
    <text evidence="1">The sequence shown here is derived from an EMBL/GenBank/DDBJ whole genome shotgun (WGS) entry which is preliminary data.</text>
</comment>
<evidence type="ECO:0000313" key="1">
    <source>
        <dbReference type="EMBL" id="KAJ3807415.1"/>
    </source>
</evidence>
<protein>
    <submittedName>
        <fullName evidence="1">Uncharacterized protein</fullName>
    </submittedName>
</protein>
<proteinExistence type="predicted"/>
<sequence length="256" mass="28575">MPFATFPRSVSDEPSSHPRSLTPVLHGDLGFHITEPYLPYDVHEDGVARARREKIEEHWEIMFQNMGRAPTPCESSPFAPPLHPGWGFLGHTGSSRTSAGTGYLTPKSRSHSPCPSSRKLASSAKPSEYSPPSKPFGATLNLDFDMMQMDEDGTDADDERESTGVSRKLKYLSDEVEGLSRSGDHGDEEMQDAFADSDSIEKELSRVNLHILDSRLSDFVSKARATRRRKFEPLQASPRLTRSVAKRRKEFELIGI</sequence>
<reference evidence="1" key="1">
    <citation type="submission" date="2022-09" db="EMBL/GenBank/DDBJ databases">
        <title>A Global Phylogenomic Analysis of the Shiitake Genus Lentinula.</title>
        <authorList>
            <consortium name="DOE Joint Genome Institute"/>
            <person name="Sierra-Patev S."/>
            <person name="Min B."/>
            <person name="Naranjo-Ortiz M."/>
            <person name="Looney B."/>
            <person name="Konkel Z."/>
            <person name="Slot J.C."/>
            <person name="Sakamoto Y."/>
            <person name="Steenwyk J.L."/>
            <person name="Rokas A."/>
            <person name="Carro J."/>
            <person name="Camarero S."/>
            <person name="Ferreira P."/>
            <person name="Molpeceres G."/>
            <person name="Ruiz-Duenas F.J."/>
            <person name="Serrano A."/>
            <person name="Henrissat B."/>
            <person name="Drula E."/>
            <person name="Hughes K.W."/>
            <person name="Mata J.L."/>
            <person name="Ishikawa N.K."/>
            <person name="Vargas-Isla R."/>
            <person name="Ushijima S."/>
            <person name="Smith C.A."/>
            <person name="Ahrendt S."/>
            <person name="Andreopoulos W."/>
            <person name="He G."/>
            <person name="Labutti K."/>
            <person name="Lipzen A."/>
            <person name="Ng V."/>
            <person name="Riley R."/>
            <person name="Sandor L."/>
            <person name="Barry K."/>
            <person name="Martinez A.T."/>
            <person name="Xiao Y."/>
            <person name="Gibbons J.G."/>
            <person name="Terashima K."/>
            <person name="Grigoriev I.V."/>
            <person name="Hibbett D.S."/>
        </authorList>
    </citation>
    <scope>NUCLEOTIDE SEQUENCE</scope>
    <source>
        <strain evidence="1">TMI1499</strain>
    </source>
</reference>
<gene>
    <name evidence="1" type="ORF">F5876DRAFT_68134</name>
</gene>
<evidence type="ECO:0000313" key="2">
    <source>
        <dbReference type="Proteomes" id="UP001163835"/>
    </source>
</evidence>
<keyword evidence="2" id="KW-1185">Reference proteome</keyword>
<accession>A0ACC1TRP8</accession>